<keyword evidence="2" id="KW-1185">Reference proteome</keyword>
<protein>
    <recommendedName>
        <fullName evidence="3">Zinc-finger domain-containing protein</fullName>
    </recommendedName>
</protein>
<sequence length="89" mass="10297">MNKVMRTLLRPCKKTTELIDKQMFTPLTLKEKLQLQAHKAICGTCNTYEKQSKLLDALIGKWFAIDSNKKMSTLDEDKKNKIIEAIKKI</sequence>
<evidence type="ECO:0000313" key="2">
    <source>
        <dbReference type="Proteomes" id="UP000077164"/>
    </source>
</evidence>
<dbReference type="EMBL" id="LVJE01000047">
    <property type="protein sequence ID" value="OAB25290.1"/>
    <property type="molecule type" value="Genomic_DNA"/>
</dbReference>
<name>A0A167U635_9FLAO</name>
<accession>A0A167U635</accession>
<dbReference type="Proteomes" id="UP000077164">
    <property type="component" value="Unassembled WGS sequence"/>
</dbReference>
<dbReference type="AlphaFoldDB" id="A0A167U635"/>
<comment type="caution">
    <text evidence="1">The sequence shown here is derived from an EMBL/GenBank/DDBJ whole genome shotgun (WGS) entry which is preliminary data.</text>
</comment>
<gene>
    <name evidence="1" type="ORF">FBFR_14985</name>
</gene>
<evidence type="ECO:0008006" key="3">
    <source>
        <dbReference type="Google" id="ProtNLM"/>
    </source>
</evidence>
<dbReference type="RefSeq" id="WP_066082722.1">
    <property type="nucleotide sequence ID" value="NZ_FRDK01000009.1"/>
</dbReference>
<dbReference type="OrthoDB" id="886726at2"/>
<dbReference type="STRING" id="249352.SAMN05444395_10986"/>
<proteinExistence type="predicted"/>
<evidence type="ECO:0000313" key="1">
    <source>
        <dbReference type="EMBL" id="OAB25290.1"/>
    </source>
</evidence>
<organism evidence="1 2">
    <name type="scientific">Flavobacterium fryxellicola</name>
    <dbReference type="NCBI Taxonomy" id="249352"/>
    <lineage>
        <taxon>Bacteria</taxon>
        <taxon>Pseudomonadati</taxon>
        <taxon>Bacteroidota</taxon>
        <taxon>Flavobacteriia</taxon>
        <taxon>Flavobacteriales</taxon>
        <taxon>Flavobacteriaceae</taxon>
        <taxon>Flavobacterium</taxon>
    </lineage>
</organism>
<reference evidence="1 2" key="1">
    <citation type="submission" date="2016-03" db="EMBL/GenBank/DDBJ databases">
        <title>Draft genome sequence of Flavobacterium fryxellicola DSM 16209.</title>
        <authorList>
            <person name="Shin S.-K."/>
            <person name="Yi H."/>
        </authorList>
    </citation>
    <scope>NUCLEOTIDE SEQUENCE [LARGE SCALE GENOMIC DNA]</scope>
    <source>
        <strain evidence="1 2">DSM 16209</strain>
    </source>
</reference>